<dbReference type="Proteomes" id="UP000293036">
    <property type="component" value="Unassembled WGS sequence"/>
</dbReference>
<dbReference type="OrthoDB" id="9760040at2"/>
<comment type="caution">
    <text evidence="1">The sequence shown here is derived from an EMBL/GenBank/DDBJ whole genome shotgun (WGS) entry which is preliminary data.</text>
</comment>
<keyword evidence="2" id="KW-1185">Reference proteome</keyword>
<evidence type="ECO:0000313" key="1">
    <source>
        <dbReference type="EMBL" id="TBW23650.1"/>
    </source>
</evidence>
<sequence length="556" mass="61823">MTTRDLTAIDNLANGYLQSQLDMNPELVTWLGMPGADESGYQDYSPAGYAAFAELNRTTLAELAKLQPVDETDRVTKAAMQQELSTQLEFHDLGEIGDLNNIATPLQGVAEIFDNMPQETASDWELIAARMANAPRALTGWRQTLTERAKNGPDLATRQIEICIEQAKANAAPDSPLAALAQRAKTASPELAEKVDTAAQATRAAYADLATFLADVVAPHGVATDAFGRERYELRLYDAIGATVDLDETYEWGITELNRIIDEQKVIARELYGDGVSVREAMDRLNNDPARQLHSTEELRNWMQDTSDRALDALSGTHFDIPEPLRKLECMIAPSGTGAIYYTGPTADFSRGGRMWWSVPHGTDTFTTWQEKTTVYHEGVPGHHLQIGYTTYLKDQLNNWRRHGSWKSGHGEGWALYAEGLMVELGFMDDLGDRMGVLDGERLRAARVVLDIGVHTQKPAPAAYQHISPIWNRDVAWEFLKDNVAMDHSFLSFELNRYLGWAGQAPSYKIGHRLWKEMRADAAAREGANFDLKAWHTKALSLGSMGLDVIREALAR</sequence>
<dbReference type="Pfam" id="PF05960">
    <property type="entry name" value="DUF885"/>
    <property type="match status" value="1"/>
</dbReference>
<dbReference type="PANTHER" id="PTHR33361">
    <property type="entry name" value="GLR0591 PROTEIN"/>
    <property type="match status" value="1"/>
</dbReference>
<evidence type="ECO:0000313" key="2">
    <source>
        <dbReference type="Proteomes" id="UP000293036"/>
    </source>
</evidence>
<protein>
    <submittedName>
        <fullName evidence="1">DUF885 domain-containing protein</fullName>
    </submittedName>
</protein>
<accession>A0A4Q9V228</accession>
<dbReference type="AlphaFoldDB" id="A0A4Q9V228"/>
<dbReference type="InterPro" id="IPR010281">
    <property type="entry name" value="DUF885"/>
</dbReference>
<gene>
    <name evidence="1" type="ORF">EZJ44_00455</name>
</gene>
<reference evidence="1 2" key="1">
    <citation type="submission" date="2019-02" db="EMBL/GenBank/DDBJ databases">
        <title>Arcanobacterium bovis sp. nov., isolated from the milk of a cow with mastitis.</title>
        <authorList>
            <person name="Sammra O."/>
            <person name="Foster G."/>
            <person name="Hassan A."/>
            <person name="Alssahen M."/>
            <person name="Laemmler C."/>
            <person name="Borowiak M."/>
            <person name="Malorny B."/>
            <person name="Abdulmawjood A."/>
        </authorList>
    </citation>
    <scope>NUCLEOTIDE SEQUENCE [LARGE SCALE GENOMIC DNA]</scope>
    <source>
        <strain evidence="1 2">C605018/01/1</strain>
    </source>
</reference>
<dbReference type="RefSeq" id="WP_131279039.1">
    <property type="nucleotide sequence ID" value="NZ_JBHSLR010000009.1"/>
</dbReference>
<organism evidence="1 2">
    <name type="scientific">Arcanobacterium bovis</name>
    <dbReference type="NCBI Taxonomy" id="2529275"/>
    <lineage>
        <taxon>Bacteria</taxon>
        <taxon>Bacillati</taxon>
        <taxon>Actinomycetota</taxon>
        <taxon>Actinomycetes</taxon>
        <taxon>Actinomycetales</taxon>
        <taxon>Actinomycetaceae</taxon>
        <taxon>Arcanobacterium</taxon>
    </lineage>
</organism>
<dbReference type="PANTHER" id="PTHR33361:SF2">
    <property type="entry name" value="DUF885 DOMAIN-CONTAINING PROTEIN"/>
    <property type="match status" value="1"/>
</dbReference>
<name>A0A4Q9V228_9ACTO</name>
<proteinExistence type="predicted"/>
<dbReference type="EMBL" id="SJDT01000001">
    <property type="protein sequence ID" value="TBW23650.1"/>
    <property type="molecule type" value="Genomic_DNA"/>
</dbReference>